<feature type="domain" description="RING-type" evidence="5">
    <location>
        <begin position="587"/>
        <end position="628"/>
    </location>
</feature>
<reference evidence="7" key="1">
    <citation type="submission" date="2025-08" db="UniProtKB">
        <authorList>
            <consortium name="RefSeq"/>
        </authorList>
    </citation>
    <scope>IDENTIFICATION</scope>
    <source>
        <tissue evidence="7">Muscle</tissue>
    </source>
</reference>
<dbReference type="Gene3D" id="3.30.40.10">
    <property type="entry name" value="Zinc/RING finger domain, C3HC4 (zinc finger)"/>
    <property type="match status" value="1"/>
</dbReference>
<evidence type="ECO:0000313" key="7">
    <source>
        <dbReference type="RefSeq" id="XP_013781690.1"/>
    </source>
</evidence>
<accession>A0ABM1BGS7</accession>
<evidence type="ECO:0000256" key="3">
    <source>
        <dbReference type="PROSITE-ProRule" id="PRU00175"/>
    </source>
</evidence>
<dbReference type="InterPro" id="IPR001841">
    <property type="entry name" value="Znf_RING"/>
</dbReference>
<evidence type="ECO:0000256" key="4">
    <source>
        <dbReference type="SAM" id="MobiDB-lite"/>
    </source>
</evidence>
<dbReference type="Proteomes" id="UP000694941">
    <property type="component" value="Unplaced"/>
</dbReference>
<evidence type="ECO:0000256" key="2">
    <source>
        <dbReference type="ARBA" id="ARBA00022833"/>
    </source>
</evidence>
<dbReference type="Pfam" id="PF13639">
    <property type="entry name" value="zf-RING_2"/>
    <property type="match status" value="1"/>
</dbReference>
<evidence type="ECO:0000313" key="6">
    <source>
        <dbReference type="Proteomes" id="UP000694941"/>
    </source>
</evidence>
<feature type="compositionally biased region" description="Low complexity" evidence="4">
    <location>
        <begin position="169"/>
        <end position="180"/>
    </location>
</feature>
<keyword evidence="1 3" id="KW-0479">Metal-binding</keyword>
<dbReference type="PANTHER" id="PTHR46171">
    <property type="entry name" value="GH10160P"/>
    <property type="match status" value="1"/>
</dbReference>
<dbReference type="SMART" id="SM00184">
    <property type="entry name" value="RING"/>
    <property type="match status" value="1"/>
</dbReference>
<feature type="region of interest" description="Disordered" evidence="4">
    <location>
        <begin position="97"/>
        <end position="194"/>
    </location>
</feature>
<feature type="compositionally biased region" description="Polar residues" evidence="4">
    <location>
        <begin position="398"/>
        <end position="420"/>
    </location>
</feature>
<keyword evidence="1 3" id="KW-0863">Zinc-finger</keyword>
<feature type="region of interest" description="Disordered" evidence="4">
    <location>
        <begin position="206"/>
        <end position="287"/>
    </location>
</feature>
<gene>
    <name evidence="7" type="primary">LOC106465987</name>
</gene>
<keyword evidence="6" id="KW-1185">Reference proteome</keyword>
<dbReference type="PROSITE" id="PS50089">
    <property type="entry name" value="ZF_RING_2"/>
    <property type="match status" value="1"/>
</dbReference>
<feature type="region of interest" description="Disordered" evidence="4">
    <location>
        <begin position="1"/>
        <end position="40"/>
    </location>
</feature>
<keyword evidence="2" id="KW-0862">Zinc</keyword>
<dbReference type="PANTHER" id="PTHR46171:SF3">
    <property type="entry name" value="GH10160P"/>
    <property type="match status" value="1"/>
</dbReference>
<evidence type="ECO:0000259" key="5">
    <source>
        <dbReference type="PROSITE" id="PS50089"/>
    </source>
</evidence>
<feature type="compositionally biased region" description="Basic and acidic residues" evidence="4">
    <location>
        <begin position="115"/>
        <end position="130"/>
    </location>
</feature>
<sequence length="639" mass="70622">MPVAASAGQNDSNVTRYHPLLPKPGHHGNLSPTLLSPGSNHIFSGDPQACLQEIRQLASPTNLIHQGADNTLTASSHPPSHLFGRHTPTGLFPVQPVMEQHSFPPPHRSSSSGYDLREVPQRRSHQDHVTQPHFPMYYSGHRGTDDSTRKSESPSRKRRRVSHGVADVASNSASPSLLNNHWEHASTSDRVRRHSFTQRHLTLPECCNTPRCRHSPNTRKSRFRERPTNSFNNHSAEHRPFQSPAASSQSGQPLHGQHHHPQVGLLPHPGLPPSGSPPQGQQPHQNYMFDISQGQGSMAAGFSTQVPVCNRNSNGNSHIQLFSPPFFPGGNTGHPAPPISTSHHQMDPTGFSCNCFNQGHQLMHATHPPPPPQSTVQQYHHPLFLHSPTAHSAPCIQPQANPMPSPVSQRQQYQGSQAMPQVQDSELDLVMEPRLSPYPSLSPPLGHHGSSLTASPPLTHLLQDQAQGYQPQPDFLCLGSYSHGRRLNQNRRANNRRWRSAVIAAPPSPHSGFILHFLAMLSNPLVPAFAPDITNPESPEAENYEALLNLAERLGEAKPKGLPKCEIEQLPSYRFDSDKHETDQTSCVVCMCDFEARQILRVLPCSHEFHARCVDKWLKSNRTCPICRGDAALSSQQTE</sequence>
<feature type="compositionally biased region" description="Basic and acidic residues" evidence="4">
    <location>
        <begin position="181"/>
        <end position="190"/>
    </location>
</feature>
<dbReference type="RefSeq" id="XP_013781690.1">
    <property type="nucleotide sequence ID" value="XM_013926236.2"/>
</dbReference>
<feature type="compositionally biased region" description="Polar residues" evidence="4">
    <location>
        <begin position="30"/>
        <end position="40"/>
    </location>
</feature>
<dbReference type="InterPro" id="IPR013083">
    <property type="entry name" value="Znf_RING/FYVE/PHD"/>
</dbReference>
<organism evidence="6 7">
    <name type="scientific">Limulus polyphemus</name>
    <name type="common">Atlantic horseshoe crab</name>
    <dbReference type="NCBI Taxonomy" id="6850"/>
    <lineage>
        <taxon>Eukaryota</taxon>
        <taxon>Metazoa</taxon>
        <taxon>Ecdysozoa</taxon>
        <taxon>Arthropoda</taxon>
        <taxon>Chelicerata</taxon>
        <taxon>Merostomata</taxon>
        <taxon>Xiphosura</taxon>
        <taxon>Limulidae</taxon>
        <taxon>Limulus</taxon>
    </lineage>
</organism>
<name>A0ABM1BGS7_LIMPO</name>
<proteinExistence type="predicted"/>
<dbReference type="SUPFAM" id="SSF57850">
    <property type="entry name" value="RING/U-box"/>
    <property type="match status" value="1"/>
</dbReference>
<dbReference type="GeneID" id="106465987"/>
<protein>
    <submittedName>
        <fullName evidence="7">E3 ubiquitin-protein ligase RNF38-like</fullName>
    </submittedName>
</protein>
<feature type="compositionally biased region" description="Basic residues" evidence="4">
    <location>
        <begin position="211"/>
        <end position="223"/>
    </location>
</feature>
<evidence type="ECO:0000256" key="1">
    <source>
        <dbReference type="ARBA" id="ARBA00022771"/>
    </source>
</evidence>
<feature type="region of interest" description="Disordered" evidence="4">
    <location>
        <begin position="397"/>
        <end position="420"/>
    </location>
</feature>
<feature type="compositionally biased region" description="Low complexity" evidence="4">
    <location>
        <begin position="242"/>
        <end position="255"/>
    </location>
</feature>
<feature type="compositionally biased region" description="Basic and acidic residues" evidence="4">
    <location>
        <begin position="142"/>
        <end position="155"/>
    </location>
</feature>